<evidence type="ECO:0000256" key="1">
    <source>
        <dbReference type="ARBA" id="ARBA00023239"/>
    </source>
</evidence>
<name>A0AAJ5ZF91_9CHLR</name>
<evidence type="ECO:0000313" key="6">
    <source>
        <dbReference type="Proteomes" id="UP001321249"/>
    </source>
</evidence>
<dbReference type="Proteomes" id="UP001219901">
    <property type="component" value="Chromosome"/>
</dbReference>
<sequence length="266" mass="28762">MNQEELKQSAGILALTRVRNQVIDGLPDEYRPTDEAEAYQVQEQLHELLNEAGYGKRVGYKIGCTTPVMQEFLGINNPCAGAIYNTSTNYIAVTAQIDNFSHPGVECEIAAFIGDDLLPAADGSPFTRESVAPAVQALFGAIEIIDDRWTDYKKVDTPTLIADDFFASGIVLSQPKPANEAPDLTTARGHMTINGKQVGEGTTGDILGHPYEALAWLANSLAERGKHLRSGEIVMLGSVVETQWVQREDEVAVDIDGVGGALVKFV</sequence>
<dbReference type="PANTHER" id="PTHR30143">
    <property type="entry name" value="ACID HYDRATASE"/>
    <property type="match status" value="1"/>
</dbReference>
<dbReference type="GO" id="GO:0008684">
    <property type="term" value="F:2-oxopent-4-enoate hydratase activity"/>
    <property type="evidence" value="ECO:0007669"/>
    <property type="project" value="TreeGrafter"/>
</dbReference>
<keyword evidence="1" id="KW-0456">Lyase</keyword>
<dbReference type="InterPro" id="IPR036663">
    <property type="entry name" value="Fumarylacetoacetase_C_sf"/>
</dbReference>
<reference evidence="4" key="2">
    <citation type="journal article" date="2023" name="Nat. Commun.">
        <title>Cultivation of marine bacteria of the SAR202 clade.</title>
        <authorList>
            <person name="Lim Y."/>
            <person name="Seo J.H."/>
            <person name="Giovannoni S.J."/>
            <person name="Kang I."/>
            <person name="Cho J.C."/>
        </authorList>
    </citation>
    <scope>NUCLEOTIDE SEQUENCE</scope>
    <source>
        <strain evidence="4">JH1073</strain>
    </source>
</reference>
<evidence type="ECO:0000313" key="4">
    <source>
        <dbReference type="EMBL" id="WFG40104.1"/>
    </source>
</evidence>
<dbReference type="Pfam" id="PF01557">
    <property type="entry name" value="FAA_hydrolase"/>
    <property type="match status" value="1"/>
</dbReference>
<feature type="domain" description="Fumarylacetoacetase-like C-terminal" evidence="2">
    <location>
        <begin position="102"/>
        <end position="259"/>
    </location>
</feature>
<dbReference type="InterPro" id="IPR011234">
    <property type="entry name" value="Fumarylacetoacetase-like_C"/>
</dbReference>
<evidence type="ECO:0000259" key="2">
    <source>
        <dbReference type="Pfam" id="PF01557"/>
    </source>
</evidence>
<dbReference type="PANTHER" id="PTHR30143:SF0">
    <property type="entry name" value="2-KETO-4-PENTENOATE HYDRATASE"/>
    <property type="match status" value="1"/>
</dbReference>
<evidence type="ECO:0000313" key="5">
    <source>
        <dbReference type="Proteomes" id="UP001219901"/>
    </source>
</evidence>
<dbReference type="EMBL" id="CP046147">
    <property type="protein sequence ID" value="WFG40104.1"/>
    <property type="molecule type" value="Genomic_DNA"/>
</dbReference>
<reference evidence="5 6" key="1">
    <citation type="submission" date="2019-11" db="EMBL/GenBank/DDBJ databases">
        <authorList>
            <person name="Cho J.-C."/>
        </authorList>
    </citation>
    <scope>NUCLEOTIDE SEQUENCE [LARGE SCALE GENOMIC DNA]</scope>
    <source>
        <strain evidence="4 5">JH1073</strain>
        <strain evidence="3 6">JH702</strain>
    </source>
</reference>
<evidence type="ECO:0000313" key="3">
    <source>
        <dbReference type="EMBL" id="MDG0867522.1"/>
    </source>
</evidence>
<proteinExistence type="predicted"/>
<accession>A0AAJ5ZF91</accession>
<gene>
    <name evidence="3" type="ORF">GKO46_10645</name>
    <name evidence="4" type="ORF">GKO48_10895</name>
</gene>
<dbReference type="EMBL" id="WMBE01000003">
    <property type="protein sequence ID" value="MDG0867522.1"/>
    <property type="molecule type" value="Genomic_DNA"/>
</dbReference>
<dbReference type="Proteomes" id="UP001321249">
    <property type="component" value="Unassembled WGS sequence"/>
</dbReference>
<dbReference type="SUPFAM" id="SSF56529">
    <property type="entry name" value="FAH"/>
    <property type="match status" value="1"/>
</dbReference>
<dbReference type="Gene3D" id="3.90.850.10">
    <property type="entry name" value="Fumarylacetoacetase-like, C-terminal domain"/>
    <property type="match status" value="1"/>
</dbReference>
<reference evidence="5" key="3">
    <citation type="submission" date="2023-06" db="EMBL/GenBank/DDBJ databases">
        <title>Pangenomics reveal diversification of enzyme families and niche specialization in globally abundant SAR202 bacteria.</title>
        <authorList>
            <person name="Saw J.H.W."/>
        </authorList>
    </citation>
    <scope>NUCLEOTIDE SEQUENCE [LARGE SCALE GENOMIC DNA]</scope>
    <source>
        <strain evidence="5">JH1073</strain>
    </source>
</reference>
<dbReference type="InterPro" id="IPR050772">
    <property type="entry name" value="Hydratase-Decarb/MhpD_sf"/>
</dbReference>
<keyword evidence="5" id="KW-1185">Reference proteome</keyword>
<dbReference type="AlphaFoldDB" id="A0AAJ5ZF91"/>
<dbReference type="RefSeq" id="WP_342826548.1">
    <property type="nucleotide sequence ID" value="NZ_CP046147.1"/>
</dbReference>
<organism evidence="4 5">
    <name type="scientific">Candidatus Lucifugimonas marina</name>
    <dbReference type="NCBI Taxonomy" id="3038979"/>
    <lineage>
        <taxon>Bacteria</taxon>
        <taxon>Bacillati</taxon>
        <taxon>Chloroflexota</taxon>
        <taxon>Dehalococcoidia</taxon>
        <taxon>SAR202 cluster</taxon>
        <taxon>Candidatus Lucifugimonadales</taxon>
        <taxon>Candidatus Lucifugimonadaceae</taxon>
        <taxon>Candidatus Lucifugimonas</taxon>
    </lineage>
</organism>
<dbReference type="GO" id="GO:0005737">
    <property type="term" value="C:cytoplasm"/>
    <property type="evidence" value="ECO:0007669"/>
    <property type="project" value="TreeGrafter"/>
</dbReference>
<protein>
    <submittedName>
        <fullName evidence="4">Hydratase</fullName>
    </submittedName>
</protein>